<dbReference type="PROSITE" id="PS51192">
    <property type="entry name" value="HELICASE_ATP_BIND_1"/>
    <property type="match status" value="1"/>
</dbReference>
<gene>
    <name evidence="3" type="ORF">METZ01_LOCUS131345</name>
</gene>
<dbReference type="Pfam" id="PF00271">
    <property type="entry name" value="Helicase_C"/>
    <property type="match status" value="1"/>
</dbReference>
<dbReference type="InterPro" id="IPR050742">
    <property type="entry name" value="Helicase_Restrict-Modif_Enz"/>
</dbReference>
<dbReference type="GO" id="GO:0005829">
    <property type="term" value="C:cytosol"/>
    <property type="evidence" value="ECO:0007669"/>
    <property type="project" value="TreeGrafter"/>
</dbReference>
<dbReference type="InterPro" id="IPR049430">
    <property type="entry name" value="UvsW_N_sf"/>
</dbReference>
<dbReference type="GO" id="GO:0016787">
    <property type="term" value="F:hydrolase activity"/>
    <property type="evidence" value="ECO:0007669"/>
    <property type="project" value="InterPro"/>
</dbReference>
<organism evidence="3">
    <name type="scientific">marine metagenome</name>
    <dbReference type="NCBI Taxonomy" id="408172"/>
    <lineage>
        <taxon>unclassified sequences</taxon>
        <taxon>metagenomes</taxon>
        <taxon>ecological metagenomes</taxon>
    </lineage>
</organism>
<accession>A0A381YPD4</accession>
<dbReference type="InterPro" id="IPR006935">
    <property type="entry name" value="Helicase/UvrB_N"/>
</dbReference>
<evidence type="ECO:0008006" key="4">
    <source>
        <dbReference type="Google" id="ProtNLM"/>
    </source>
</evidence>
<dbReference type="Gene3D" id="3.30.780.20">
    <property type="match status" value="1"/>
</dbReference>
<dbReference type="PROSITE" id="PS51194">
    <property type="entry name" value="HELICASE_CTER"/>
    <property type="match status" value="1"/>
</dbReference>
<dbReference type="Pfam" id="PF04851">
    <property type="entry name" value="ResIII"/>
    <property type="match status" value="1"/>
</dbReference>
<reference evidence="3" key="1">
    <citation type="submission" date="2018-05" db="EMBL/GenBank/DDBJ databases">
        <authorList>
            <person name="Lanie J.A."/>
            <person name="Ng W.-L."/>
            <person name="Kazmierczak K.M."/>
            <person name="Andrzejewski T.M."/>
            <person name="Davidsen T.M."/>
            <person name="Wayne K.J."/>
            <person name="Tettelin H."/>
            <person name="Glass J.I."/>
            <person name="Rusch D."/>
            <person name="Podicherti R."/>
            <person name="Tsui H.-C.T."/>
            <person name="Winkler M.E."/>
        </authorList>
    </citation>
    <scope>NUCLEOTIDE SEQUENCE</scope>
</reference>
<dbReference type="EMBL" id="UINC01018643">
    <property type="protein sequence ID" value="SVA78491.1"/>
    <property type="molecule type" value="Genomic_DNA"/>
</dbReference>
<evidence type="ECO:0000313" key="3">
    <source>
        <dbReference type="EMBL" id="SVA78491.1"/>
    </source>
</evidence>
<dbReference type="InterPro" id="IPR001650">
    <property type="entry name" value="Helicase_C-like"/>
</dbReference>
<dbReference type="InterPro" id="IPR014001">
    <property type="entry name" value="Helicase_ATP-bd"/>
</dbReference>
<feature type="domain" description="Helicase C-terminal" evidence="2">
    <location>
        <begin position="308"/>
        <end position="464"/>
    </location>
</feature>
<dbReference type="SMART" id="SM00487">
    <property type="entry name" value="DEXDc"/>
    <property type="match status" value="1"/>
</dbReference>
<dbReference type="AlphaFoldDB" id="A0A381YPD4"/>
<evidence type="ECO:0000259" key="2">
    <source>
        <dbReference type="PROSITE" id="PS51194"/>
    </source>
</evidence>
<protein>
    <recommendedName>
        <fullName evidence="4">Helicase ATP-binding domain-containing protein</fullName>
    </recommendedName>
</protein>
<dbReference type="GO" id="GO:0003677">
    <property type="term" value="F:DNA binding"/>
    <property type="evidence" value="ECO:0007669"/>
    <property type="project" value="InterPro"/>
</dbReference>
<evidence type="ECO:0000259" key="1">
    <source>
        <dbReference type="PROSITE" id="PS51192"/>
    </source>
</evidence>
<sequence length="467" mass="54090">MCDYFTFSVPGFQFMPAFREKLWDGKIRLYSVHDQRLYFGLLSYVQKFAQGRKYPCICQENVKNIHSIKDGDLFDYIVSLKLPFDPHDYQFDAIRAGIIFKRMLLVSPTASGKSFIIYLLIRYLQDHLNKKKILLIVPTTSLTSQMYNDFGDYSINNGWSNRDNCHVVFAGQDKVSEKPIIISTWQSIYKLKEEYFSQYDAIFGDEAHGFKSKSLTNIMTKAINADYRIGSTGTLDGTQTHKLVLEGLFGRVFKSTTTKDLIDKSILSPFKIESLVLQYSDDICEAAKKLKYREELEYLITNKNRITFIKNLALTLNGNTLILFSLIKHGKSLFEAIKEGSNDKRRIFFIYGGTDAERREQFRGITEKSKNAIIIASYGVYSTGVNIRNLHNIIFASPSKSRIRNLQSIGRGLRKSETKEIATLYDISDDLSWKRKTNYTLNHFKIRIQMYNEEKFPYKIRNLKFKG</sequence>
<dbReference type="Gene3D" id="3.40.50.300">
    <property type="entry name" value="P-loop containing nucleotide triphosphate hydrolases"/>
    <property type="match status" value="2"/>
</dbReference>
<dbReference type="InterPro" id="IPR027417">
    <property type="entry name" value="P-loop_NTPase"/>
</dbReference>
<dbReference type="GO" id="GO:0005524">
    <property type="term" value="F:ATP binding"/>
    <property type="evidence" value="ECO:0007669"/>
    <property type="project" value="InterPro"/>
</dbReference>
<proteinExistence type="predicted"/>
<feature type="domain" description="Helicase ATP-binding" evidence="1">
    <location>
        <begin position="94"/>
        <end position="253"/>
    </location>
</feature>
<dbReference type="PANTHER" id="PTHR47396:SF1">
    <property type="entry name" value="ATP-DEPENDENT HELICASE IRC3-RELATED"/>
    <property type="match status" value="1"/>
</dbReference>
<dbReference type="SUPFAM" id="SSF52540">
    <property type="entry name" value="P-loop containing nucleoside triphosphate hydrolases"/>
    <property type="match status" value="2"/>
</dbReference>
<name>A0A381YPD4_9ZZZZ</name>
<dbReference type="InterPro" id="IPR049409">
    <property type="entry name" value="UvsW_N"/>
</dbReference>
<dbReference type="Pfam" id="PF21241">
    <property type="entry name" value="UvsW_N"/>
    <property type="match status" value="1"/>
</dbReference>
<dbReference type="PANTHER" id="PTHR47396">
    <property type="entry name" value="TYPE I RESTRICTION ENZYME ECOKI R PROTEIN"/>
    <property type="match status" value="1"/>
</dbReference>